<sequence length="247" mass="27605">MYKLLSANLSRLWITKAFWITIFIMVSIVSMLCSLLISQGSTYLHIALFLSLQVIGILTSIFFSSYLGTEYSDGTIRNKLIVGHKRNSIYLANFITGVIAITAIYLAWALTGGLFGLLTNISINSNVTEIILIGVTGWFSCITYIAIFSFVGMLSSSKSRTSIISILTAFILLFVGLLCYSLSRPGMFTGISREVFLFLFEFNPFGQTFQIISLGTNELWHLIIYSLILTVILTSLGLYIFRKKDLK</sequence>
<dbReference type="PANTHER" id="PTHR37305">
    <property type="entry name" value="INTEGRAL MEMBRANE PROTEIN-RELATED"/>
    <property type="match status" value="1"/>
</dbReference>
<dbReference type="RefSeq" id="WP_307409292.1">
    <property type="nucleotide sequence ID" value="NZ_JAUSUR010000005.1"/>
</dbReference>
<organism evidence="2 3">
    <name type="scientific">Breznakia pachnodae</name>
    <dbReference type="NCBI Taxonomy" id="265178"/>
    <lineage>
        <taxon>Bacteria</taxon>
        <taxon>Bacillati</taxon>
        <taxon>Bacillota</taxon>
        <taxon>Erysipelotrichia</taxon>
        <taxon>Erysipelotrichales</taxon>
        <taxon>Erysipelotrichaceae</taxon>
        <taxon>Breznakia</taxon>
    </lineage>
</organism>
<proteinExistence type="predicted"/>
<feature type="transmembrane region" description="Helical" evidence="1">
    <location>
        <begin position="43"/>
        <end position="68"/>
    </location>
</feature>
<evidence type="ECO:0000313" key="2">
    <source>
        <dbReference type="EMBL" id="MDQ0362042.1"/>
    </source>
</evidence>
<dbReference type="EMBL" id="JAUSUR010000005">
    <property type="protein sequence ID" value="MDQ0362042.1"/>
    <property type="molecule type" value="Genomic_DNA"/>
</dbReference>
<comment type="caution">
    <text evidence="2">The sequence shown here is derived from an EMBL/GenBank/DDBJ whole genome shotgun (WGS) entry which is preliminary data.</text>
</comment>
<dbReference type="PANTHER" id="PTHR37305:SF1">
    <property type="entry name" value="MEMBRANE PROTEIN"/>
    <property type="match status" value="1"/>
</dbReference>
<keyword evidence="3" id="KW-1185">Reference proteome</keyword>
<evidence type="ECO:0000256" key="1">
    <source>
        <dbReference type="SAM" id="Phobius"/>
    </source>
</evidence>
<feature type="transmembrane region" description="Helical" evidence="1">
    <location>
        <begin position="219"/>
        <end position="241"/>
    </location>
</feature>
<name>A0ABU0E559_9FIRM</name>
<feature type="transmembrane region" description="Helical" evidence="1">
    <location>
        <begin position="12"/>
        <end position="37"/>
    </location>
</feature>
<keyword evidence="1" id="KW-1133">Transmembrane helix</keyword>
<feature type="transmembrane region" description="Helical" evidence="1">
    <location>
        <begin position="163"/>
        <end position="183"/>
    </location>
</feature>
<evidence type="ECO:0000313" key="3">
    <source>
        <dbReference type="Proteomes" id="UP001230220"/>
    </source>
</evidence>
<keyword evidence="1" id="KW-0812">Transmembrane</keyword>
<feature type="transmembrane region" description="Helical" evidence="1">
    <location>
        <begin position="89"/>
        <end position="110"/>
    </location>
</feature>
<reference evidence="2 3" key="1">
    <citation type="submission" date="2023-07" db="EMBL/GenBank/DDBJ databases">
        <title>Genomic Encyclopedia of Type Strains, Phase IV (KMG-IV): sequencing the most valuable type-strain genomes for metagenomic binning, comparative biology and taxonomic classification.</title>
        <authorList>
            <person name="Goeker M."/>
        </authorList>
    </citation>
    <scope>NUCLEOTIDE SEQUENCE [LARGE SCALE GENOMIC DNA]</scope>
    <source>
        <strain evidence="2 3">DSM 16784</strain>
    </source>
</reference>
<feature type="transmembrane region" description="Helical" evidence="1">
    <location>
        <begin position="130"/>
        <end position="151"/>
    </location>
</feature>
<accession>A0ABU0E559</accession>
<protein>
    <submittedName>
        <fullName evidence="2">ABC-type transport system involved in multi-copper enzyme maturation permease subunit</fullName>
    </submittedName>
</protein>
<gene>
    <name evidence="2" type="ORF">J2S15_002795</name>
</gene>
<dbReference type="Proteomes" id="UP001230220">
    <property type="component" value="Unassembled WGS sequence"/>
</dbReference>
<keyword evidence="1" id="KW-0472">Membrane</keyword>